<protein>
    <recommendedName>
        <fullName evidence="4">MYXO-CTERM domain-containing protein</fullName>
    </recommendedName>
</protein>
<keyword evidence="1" id="KW-0472">Membrane</keyword>
<evidence type="ECO:0000256" key="1">
    <source>
        <dbReference type="SAM" id="Phobius"/>
    </source>
</evidence>
<dbReference type="Proteomes" id="UP001500325">
    <property type="component" value="Unassembled WGS sequence"/>
</dbReference>
<name>A0ABP8XPY8_9PSEU</name>
<keyword evidence="3" id="KW-1185">Reference proteome</keyword>
<proteinExistence type="predicted"/>
<dbReference type="EMBL" id="BAABIC010000032">
    <property type="protein sequence ID" value="GAA4711442.1"/>
    <property type="molecule type" value="Genomic_DNA"/>
</dbReference>
<evidence type="ECO:0000313" key="2">
    <source>
        <dbReference type="EMBL" id="GAA4711442.1"/>
    </source>
</evidence>
<comment type="caution">
    <text evidence="2">The sequence shown here is derived from an EMBL/GenBank/DDBJ whole genome shotgun (WGS) entry which is preliminary data.</text>
</comment>
<feature type="transmembrane region" description="Helical" evidence="1">
    <location>
        <begin position="36"/>
        <end position="55"/>
    </location>
</feature>
<keyword evidence="1" id="KW-1133">Transmembrane helix</keyword>
<evidence type="ECO:0008006" key="4">
    <source>
        <dbReference type="Google" id="ProtNLM"/>
    </source>
</evidence>
<sequence length="59" mass="5907">MRNLLPVVVAVLGPVLAAALGGAAVVHGEADDSPGLQLIGVALVVGAILLGVRMLRRAR</sequence>
<keyword evidence="1" id="KW-0812">Transmembrane</keyword>
<gene>
    <name evidence="2" type="ORF">GCM10023215_62160</name>
</gene>
<reference evidence="3" key="1">
    <citation type="journal article" date="2019" name="Int. J. Syst. Evol. Microbiol.">
        <title>The Global Catalogue of Microorganisms (GCM) 10K type strain sequencing project: providing services to taxonomists for standard genome sequencing and annotation.</title>
        <authorList>
            <consortium name="The Broad Institute Genomics Platform"/>
            <consortium name="The Broad Institute Genome Sequencing Center for Infectious Disease"/>
            <person name="Wu L."/>
            <person name="Ma J."/>
        </authorList>
    </citation>
    <scope>NUCLEOTIDE SEQUENCE [LARGE SCALE GENOMIC DNA]</scope>
    <source>
        <strain evidence="3">JCM 18055</strain>
    </source>
</reference>
<organism evidence="2 3">
    <name type="scientific">Pseudonocardia yuanmonensis</name>
    <dbReference type="NCBI Taxonomy" id="1095914"/>
    <lineage>
        <taxon>Bacteria</taxon>
        <taxon>Bacillati</taxon>
        <taxon>Actinomycetota</taxon>
        <taxon>Actinomycetes</taxon>
        <taxon>Pseudonocardiales</taxon>
        <taxon>Pseudonocardiaceae</taxon>
        <taxon>Pseudonocardia</taxon>
    </lineage>
</organism>
<evidence type="ECO:0000313" key="3">
    <source>
        <dbReference type="Proteomes" id="UP001500325"/>
    </source>
</evidence>
<accession>A0ABP8XPY8</accession>
<dbReference type="RefSeq" id="WP_345384365.1">
    <property type="nucleotide sequence ID" value="NZ_BAABIC010000032.1"/>
</dbReference>